<dbReference type="PROSITE" id="PS01124">
    <property type="entry name" value="HTH_ARAC_FAMILY_2"/>
    <property type="match status" value="1"/>
</dbReference>
<dbReference type="InterPro" id="IPR018060">
    <property type="entry name" value="HTH_AraC"/>
</dbReference>
<dbReference type="PRINTS" id="PR00032">
    <property type="entry name" value="HTHARAC"/>
</dbReference>
<dbReference type="SUPFAM" id="SSF46689">
    <property type="entry name" value="Homeodomain-like"/>
    <property type="match status" value="1"/>
</dbReference>
<keyword evidence="2" id="KW-0238">DNA-binding</keyword>
<keyword evidence="3" id="KW-0804">Transcription</keyword>
<dbReference type="PROSITE" id="PS00041">
    <property type="entry name" value="HTH_ARAC_FAMILY_1"/>
    <property type="match status" value="1"/>
</dbReference>
<dbReference type="Proteomes" id="UP001364224">
    <property type="component" value="Unassembled WGS sequence"/>
</dbReference>
<accession>A0ABU8B5J2</accession>
<dbReference type="EMBL" id="JAZHRV010000001">
    <property type="protein sequence ID" value="MEH2553813.1"/>
    <property type="molecule type" value="Genomic_DNA"/>
</dbReference>
<dbReference type="InterPro" id="IPR009057">
    <property type="entry name" value="Homeodomain-like_sf"/>
</dbReference>
<dbReference type="Gene3D" id="1.10.10.60">
    <property type="entry name" value="Homeodomain-like"/>
    <property type="match status" value="1"/>
</dbReference>
<organism evidence="5 6">
    <name type="scientific">Bradyrhizobium algeriense</name>
    <dbReference type="NCBI Taxonomy" id="634784"/>
    <lineage>
        <taxon>Bacteria</taxon>
        <taxon>Pseudomonadati</taxon>
        <taxon>Pseudomonadota</taxon>
        <taxon>Alphaproteobacteria</taxon>
        <taxon>Hyphomicrobiales</taxon>
        <taxon>Nitrobacteraceae</taxon>
        <taxon>Bradyrhizobium</taxon>
    </lineage>
</organism>
<evidence type="ECO:0000313" key="6">
    <source>
        <dbReference type="Proteomes" id="UP001364224"/>
    </source>
</evidence>
<proteinExistence type="predicted"/>
<evidence type="ECO:0000259" key="4">
    <source>
        <dbReference type="PROSITE" id="PS01124"/>
    </source>
</evidence>
<gene>
    <name evidence="5" type="ORF">V1286_001342</name>
</gene>
<name>A0ABU8B5J2_9BRAD</name>
<evidence type="ECO:0000256" key="1">
    <source>
        <dbReference type="ARBA" id="ARBA00023015"/>
    </source>
</evidence>
<dbReference type="InterPro" id="IPR018062">
    <property type="entry name" value="HTH_AraC-typ_CS"/>
</dbReference>
<sequence length="343" mass="37580">MPTRSVAVPNGKTCMTEATDFATIRFSTDDLPEEDRVPMWREHYGCTVLGVEIEPAEDALFQSSIVSRHLPGLNLVSGKMSAARVKRTRKFVADGNDDVALLVNCTGAAAIAAGEREVVLRERDAVLIRSDQVITFDRFVSGRSSLLRVPRSILSQLVSDIDEVSMRHITRKTDALKLLTGYAATLLDDNAVAATALLHLAVSHIHDLVALALGATRDHAGAAQDRGVRAARLIAAKTYIMQQSGRRDLSVGAVAAELGVSARYLQMLFEVDGTTFSAFLLNRRLVHAHRMLCAPRSRRRPVSTIAYDVGFGDLSYFNRSFRTFYGLTPRDVREAAANEPDNP</sequence>
<evidence type="ECO:0000313" key="5">
    <source>
        <dbReference type="EMBL" id="MEH2553813.1"/>
    </source>
</evidence>
<dbReference type="PANTHER" id="PTHR46796">
    <property type="entry name" value="HTH-TYPE TRANSCRIPTIONAL ACTIVATOR RHAS-RELATED"/>
    <property type="match status" value="1"/>
</dbReference>
<reference evidence="5 6" key="1">
    <citation type="submission" date="2024-02" db="EMBL/GenBank/DDBJ databases">
        <title>Adaptive strategies in a cosmopolitan and abundant soil bacterium.</title>
        <authorList>
            <person name="Carini P."/>
        </authorList>
    </citation>
    <scope>NUCLEOTIDE SEQUENCE [LARGE SCALE GENOMIC DNA]</scope>
    <source>
        <strain evidence="5 6">AZCC 1608</strain>
    </source>
</reference>
<dbReference type="InterPro" id="IPR050204">
    <property type="entry name" value="AraC_XylS_family_regulators"/>
</dbReference>
<comment type="caution">
    <text evidence="5">The sequence shown here is derived from an EMBL/GenBank/DDBJ whole genome shotgun (WGS) entry which is preliminary data.</text>
</comment>
<dbReference type="Pfam" id="PF14525">
    <property type="entry name" value="AraC_binding_2"/>
    <property type="match status" value="1"/>
</dbReference>
<protein>
    <submittedName>
        <fullName evidence="5">AraC-like DNA-binding protein</fullName>
    </submittedName>
</protein>
<dbReference type="PANTHER" id="PTHR46796:SF6">
    <property type="entry name" value="ARAC SUBFAMILY"/>
    <property type="match status" value="1"/>
</dbReference>
<evidence type="ECO:0000256" key="3">
    <source>
        <dbReference type="ARBA" id="ARBA00023163"/>
    </source>
</evidence>
<feature type="domain" description="HTH araC/xylS-type" evidence="4">
    <location>
        <begin position="234"/>
        <end position="335"/>
    </location>
</feature>
<dbReference type="InterPro" id="IPR035418">
    <property type="entry name" value="AraC-bd_2"/>
</dbReference>
<evidence type="ECO:0000256" key="2">
    <source>
        <dbReference type="ARBA" id="ARBA00023125"/>
    </source>
</evidence>
<keyword evidence="1" id="KW-0805">Transcription regulation</keyword>
<dbReference type="SMART" id="SM00342">
    <property type="entry name" value="HTH_ARAC"/>
    <property type="match status" value="1"/>
</dbReference>
<keyword evidence="6" id="KW-1185">Reference proteome</keyword>
<dbReference type="Pfam" id="PF12833">
    <property type="entry name" value="HTH_18"/>
    <property type="match status" value="1"/>
</dbReference>
<dbReference type="InterPro" id="IPR020449">
    <property type="entry name" value="Tscrpt_reg_AraC-type_HTH"/>
</dbReference>